<accession>A0A6A3JNE4</accession>
<evidence type="ECO:0008006" key="4">
    <source>
        <dbReference type="Google" id="ProtNLM"/>
    </source>
</evidence>
<name>A0A6A3JNE4_9STRA</name>
<proteinExistence type="predicted"/>
<reference evidence="2 3" key="1">
    <citation type="submission" date="2018-09" db="EMBL/GenBank/DDBJ databases">
        <title>Genomic investigation of the strawberry pathogen Phytophthora fragariae indicates pathogenicity is determined by transcriptional variation in three key races.</title>
        <authorList>
            <person name="Adams T.M."/>
            <person name="Armitage A.D."/>
            <person name="Sobczyk M.K."/>
            <person name="Bates H.J."/>
            <person name="Dunwell J.M."/>
            <person name="Nellist C.F."/>
            <person name="Harrison R.J."/>
        </authorList>
    </citation>
    <scope>NUCLEOTIDE SEQUENCE [LARGE SCALE GENOMIC DNA]</scope>
    <source>
        <strain evidence="2 3">SCRP245</strain>
    </source>
</reference>
<dbReference type="SUPFAM" id="SSF54001">
    <property type="entry name" value="Cysteine proteinases"/>
    <property type="match status" value="1"/>
</dbReference>
<gene>
    <name evidence="2" type="ORF">PF011_g15979</name>
</gene>
<dbReference type="AlphaFoldDB" id="A0A6A3JNE4"/>
<feature type="region of interest" description="Disordered" evidence="1">
    <location>
        <begin position="184"/>
        <end position="204"/>
    </location>
</feature>
<dbReference type="Gene3D" id="3.40.395.10">
    <property type="entry name" value="Adenoviral Proteinase, Chain A"/>
    <property type="match status" value="1"/>
</dbReference>
<evidence type="ECO:0000313" key="3">
    <source>
        <dbReference type="Proteomes" id="UP000460718"/>
    </source>
</evidence>
<evidence type="ECO:0000313" key="2">
    <source>
        <dbReference type="EMBL" id="KAE8996251.1"/>
    </source>
</evidence>
<protein>
    <recommendedName>
        <fullName evidence="4">Ubiquitin-like protease family profile domain-containing protein</fullName>
    </recommendedName>
</protein>
<evidence type="ECO:0000256" key="1">
    <source>
        <dbReference type="SAM" id="MobiDB-lite"/>
    </source>
</evidence>
<organism evidence="2 3">
    <name type="scientific">Phytophthora fragariae</name>
    <dbReference type="NCBI Taxonomy" id="53985"/>
    <lineage>
        <taxon>Eukaryota</taxon>
        <taxon>Sar</taxon>
        <taxon>Stramenopiles</taxon>
        <taxon>Oomycota</taxon>
        <taxon>Peronosporomycetes</taxon>
        <taxon>Peronosporales</taxon>
        <taxon>Peronosporaceae</taxon>
        <taxon>Phytophthora</taxon>
    </lineage>
</organism>
<dbReference type="Proteomes" id="UP000460718">
    <property type="component" value="Unassembled WGS sequence"/>
</dbReference>
<comment type="caution">
    <text evidence="2">The sequence shown here is derived from an EMBL/GenBank/DDBJ whole genome shotgun (WGS) entry which is preliminary data.</text>
</comment>
<dbReference type="EMBL" id="QXFW01001117">
    <property type="protein sequence ID" value="KAE8996251.1"/>
    <property type="molecule type" value="Genomic_DNA"/>
</dbReference>
<sequence>MSNVLRFTTHFVAERIEPQYAAAISKAEAYAYESTPDDPDPMLLHGGSSIHRLSNKDWRCDSRTGAASSVQRIYYYDPLNQKGYMRAAKEVATNLKFKRLSNYDAVAQNNPIQFDQFSCGVFVYWTFMRQVVQGVTNDMSEDSLPLRRFKLFYSIPNGRFISFIKDAAATAYVLPQIMPDEDKAPVVETQRSADDDILPTQVAE</sequence>
<dbReference type="InterPro" id="IPR038765">
    <property type="entry name" value="Papain-like_cys_pep_sf"/>
</dbReference>